<sequence>MKSVKIPDRDHLVLAEQEVLRMVSNIESSAAENIITLLTCYTWHNEMHFVFPYIETDLFKLLRQEPINDVSPWLNDQALPENELWKEMVGVASALSVIHTGLINPFEGVHGRVFACHFDLKPANILVTADGKLKIGDFGHSNIQIVAPQGKPKVMYRGGDPKYAAPESRLPLEQTETWFQPHGDETAPALKYDVWSLACIMTEVLIYLLNRQTPGEVPTENPLVRFDRSLDQRTQSEFNGRFFDQRGVKECVTTTIEAFRDRFSPESPASRYMSTIIDLLSGMFQYHNHERISSQDVVDKLYEAETAYQDSRDTDNLAFEIRQHSAPADDDFKEIGWVPALPGNRSEEPVSFDKM</sequence>
<evidence type="ECO:0000259" key="1">
    <source>
        <dbReference type="PROSITE" id="PS50011"/>
    </source>
</evidence>
<dbReference type="InterPro" id="IPR053083">
    <property type="entry name" value="TF_kinase-domain_protein"/>
</dbReference>
<reference evidence="2" key="1">
    <citation type="submission" date="2022-09" db="EMBL/GenBank/DDBJ databases">
        <title>Fusarium specimens isolated from Avocado Roots.</title>
        <authorList>
            <person name="Stajich J."/>
            <person name="Roper C."/>
            <person name="Heimlech-Rivalta G."/>
        </authorList>
    </citation>
    <scope>NUCLEOTIDE SEQUENCE</scope>
    <source>
        <strain evidence="2">A02</strain>
    </source>
</reference>
<dbReference type="EMBL" id="JAOQAV010000014">
    <property type="protein sequence ID" value="KAJ4188784.1"/>
    <property type="molecule type" value="Genomic_DNA"/>
</dbReference>
<evidence type="ECO:0000313" key="3">
    <source>
        <dbReference type="Proteomes" id="UP001152087"/>
    </source>
</evidence>
<dbReference type="GO" id="GO:0005524">
    <property type="term" value="F:ATP binding"/>
    <property type="evidence" value="ECO:0007669"/>
    <property type="project" value="InterPro"/>
</dbReference>
<evidence type="ECO:0000313" key="2">
    <source>
        <dbReference type="EMBL" id="KAJ4188784.1"/>
    </source>
</evidence>
<feature type="domain" description="Protein kinase" evidence="1">
    <location>
        <begin position="1"/>
        <end position="303"/>
    </location>
</feature>
<dbReference type="AlphaFoldDB" id="A0A9W8R942"/>
<dbReference type="PANTHER" id="PTHR44305">
    <property type="entry name" value="SI:DKEY-192D15.2-RELATED"/>
    <property type="match status" value="1"/>
</dbReference>
<dbReference type="Gene3D" id="1.10.510.10">
    <property type="entry name" value="Transferase(Phosphotransferase) domain 1"/>
    <property type="match status" value="1"/>
</dbReference>
<proteinExistence type="predicted"/>
<accession>A0A9W8R942</accession>
<gene>
    <name evidence="2" type="ORF">NW755_006275</name>
</gene>
<dbReference type="SUPFAM" id="SSF56112">
    <property type="entry name" value="Protein kinase-like (PK-like)"/>
    <property type="match status" value="1"/>
</dbReference>
<dbReference type="Proteomes" id="UP001152087">
    <property type="component" value="Unassembled WGS sequence"/>
</dbReference>
<dbReference type="InterPro" id="IPR000719">
    <property type="entry name" value="Prot_kinase_dom"/>
</dbReference>
<dbReference type="PROSITE" id="PS50011">
    <property type="entry name" value="PROTEIN_KINASE_DOM"/>
    <property type="match status" value="1"/>
</dbReference>
<organism evidence="2 3">
    <name type="scientific">Fusarium falciforme</name>
    <dbReference type="NCBI Taxonomy" id="195108"/>
    <lineage>
        <taxon>Eukaryota</taxon>
        <taxon>Fungi</taxon>
        <taxon>Dikarya</taxon>
        <taxon>Ascomycota</taxon>
        <taxon>Pezizomycotina</taxon>
        <taxon>Sordariomycetes</taxon>
        <taxon>Hypocreomycetidae</taxon>
        <taxon>Hypocreales</taxon>
        <taxon>Nectriaceae</taxon>
        <taxon>Fusarium</taxon>
        <taxon>Fusarium solani species complex</taxon>
    </lineage>
</organism>
<dbReference type="CDD" id="cd00180">
    <property type="entry name" value="PKc"/>
    <property type="match status" value="1"/>
</dbReference>
<dbReference type="Pfam" id="PF00069">
    <property type="entry name" value="Pkinase"/>
    <property type="match status" value="1"/>
</dbReference>
<keyword evidence="3" id="KW-1185">Reference proteome</keyword>
<comment type="caution">
    <text evidence="2">The sequence shown here is derived from an EMBL/GenBank/DDBJ whole genome shotgun (WGS) entry which is preliminary data.</text>
</comment>
<protein>
    <recommendedName>
        <fullName evidence="1">Protein kinase domain-containing protein</fullName>
    </recommendedName>
</protein>
<dbReference type="InterPro" id="IPR011009">
    <property type="entry name" value="Kinase-like_dom_sf"/>
</dbReference>
<dbReference type="GO" id="GO:0004672">
    <property type="term" value="F:protein kinase activity"/>
    <property type="evidence" value="ECO:0007669"/>
    <property type="project" value="InterPro"/>
</dbReference>
<dbReference type="SMART" id="SM00220">
    <property type="entry name" value="S_TKc"/>
    <property type="match status" value="1"/>
</dbReference>
<name>A0A9W8R942_9HYPO</name>